<sequence>MGACTRSLSLQSLAFRGERLEPPRFACGVSSALFIPRKAEAPVLLRQSDKKSPEKSGFDFLGDFVLTEELGAAAGQGVKCLPLQFTGVYIFHILRF</sequence>
<gene>
    <name evidence="1" type="ORF">GS18_0210990</name>
</gene>
<keyword evidence="2" id="KW-1185">Reference proteome</keyword>
<evidence type="ECO:0000313" key="1">
    <source>
        <dbReference type="EMBL" id="KEZ51645.1"/>
    </source>
</evidence>
<organism evidence="1 2">
    <name type="scientific">Metabacillus indicus</name>
    <name type="common">Bacillus indicus</name>
    <dbReference type="NCBI Taxonomy" id="246786"/>
    <lineage>
        <taxon>Bacteria</taxon>
        <taxon>Bacillati</taxon>
        <taxon>Bacillota</taxon>
        <taxon>Bacilli</taxon>
        <taxon>Bacillales</taxon>
        <taxon>Bacillaceae</taxon>
        <taxon>Metabacillus</taxon>
    </lineage>
</organism>
<comment type="caution">
    <text evidence="1">The sequence shown here is derived from an EMBL/GenBank/DDBJ whole genome shotgun (WGS) entry which is preliminary data.</text>
</comment>
<evidence type="ECO:0000313" key="2">
    <source>
        <dbReference type="Proteomes" id="UP000028549"/>
    </source>
</evidence>
<dbReference type="EMBL" id="JNVC02000005">
    <property type="protein sequence ID" value="KEZ51645.1"/>
    <property type="molecule type" value="Genomic_DNA"/>
</dbReference>
<proteinExistence type="predicted"/>
<protein>
    <submittedName>
        <fullName evidence="1">Uncharacterized protein</fullName>
    </submittedName>
</protein>
<dbReference type="Proteomes" id="UP000028549">
    <property type="component" value="Unassembled WGS sequence"/>
</dbReference>
<accession>A0A084GWD3</accession>
<dbReference type="AlphaFoldDB" id="A0A084GWD3"/>
<name>A0A084GWD3_METID</name>
<reference evidence="1 2" key="1">
    <citation type="journal article" date="2005" name="Int. J. Syst. Evol. Microbiol.">
        <title>Bacillus cibi sp. nov., isolated from jeotgal, a traditional Korean fermented seafood.</title>
        <authorList>
            <person name="Yoon J.H."/>
            <person name="Lee C.H."/>
            <person name="Oh T.K."/>
        </authorList>
    </citation>
    <scope>NUCLEOTIDE SEQUENCE [LARGE SCALE GENOMIC DNA]</scope>
    <source>
        <strain evidence="1 2">DSM 16189</strain>
    </source>
</reference>